<dbReference type="InterPro" id="IPR036852">
    <property type="entry name" value="Peptidase_S8/S53_dom_sf"/>
</dbReference>
<dbReference type="Pfam" id="PF00082">
    <property type="entry name" value="Peptidase_S8"/>
    <property type="match status" value="1"/>
</dbReference>
<dbReference type="Proteomes" id="UP001254165">
    <property type="component" value="Unassembled WGS sequence"/>
</dbReference>
<dbReference type="PROSITE" id="PS00136">
    <property type="entry name" value="SUBTILASE_ASP"/>
    <property type="match status" value="1"/>
</dbReference>
<comment type="subcellular location">
    <subcellularLocation>
        <location evidence="1">Secreted</location>
    </subcellularLocation>
</comment>
<dbReference type="InterPro" id="IPR023828">
    <property type="entry name" value="Peptidase_S8_Ser-AS"/>
</dbReference>
<comment type="caution">
    <text evidence="10">The sequence shown here is derived from an EMBL/GenBank/DDBJ whole genome shotgun (WGS) entry which is preliminary data.</text>
</comment>
<feature type="active site" description="Charge relay system" evidence="7">
    <location>
        <position position="218"/>
    </location>
</feature>
<reference evidence="10 11" key="1">
    <citation type="submission" date="2023-07" db="EMBL/GenBank/DDBJ databases">
        <title>Novel species of Thermanaerothrix with wide hydrolytic capabilities.</title>
        <authorList>
            <person name="Zayulina K.S."/>
            <person name="Podosokorskaya O.A."/>
            <person name="Elcheninov A.G."/>
        </authorList>
    </citation>
    <scope>NUCLEOTIDE SEQUENCE [LARGE SCALE GENOMIC DNA]</scope>
    <source>
        <strain evidence="10 11">4228-RoL</strain>
    </source>
</reference>
<organism evidence="10 11">
    <name type="scientific">Thermanaerothrix solaris</name>
    <dbReference type="NCBI Taxonomy" id="3058434"/>
    <lineage>
        <taxon>Bacteria</taxon>
        <taxon>Bacillati</taxon>
        <taxon>Chloroflexota</taxon>
        <taxon>Anaerolineae</taxon>
        <taxon>Anaerolineales</taxon>
        <taxon>Anaerolineaceae</taxon>
        <taxon>Thermanaerothrix</taxon>
    </lineage>
</organism>
<dbReference type="InterPro" id="IPR022398">
    <property type="entry name" value="Peptidase_S8_His-AS"/>
</dbReference>
<feature type="domain" description="Peptidase S8/S53" evidence="9">
    <location>
        <begin position="176"/>
        <end position="405"/>
    </location>
</feature>
<dbReference type="SUPFAM" id="SSF52743">
    <property type="entry name" value="Subtilisin-like"/>
    <property type="match status" value="1"/>
</dbReference>
<dbReference type="InterPro" id="IPR000209">
    <property type="entry name" value="Peptidase_S8/S53_dom"/>
</dbReference>
<dbReference type="InterPro" id="IPR050131">
    <property type="entry name" value="Peptidase_S8_subtilisin-like"/>
</dbReference>
<feature type="active site" description="Charge relay system" evidence="7">
    <location>
        <position position="373"/>
    </location>
</feature>
<gene>
    <name evidence="10" type="ORF">QYE77_01585</name>
</gene>
<feature type="active site" description="Charge relay system" evidence="7">
    <location>
        <position position="183"/>
    </location>
</feature>
<keyword evidence="3" id="KW-0964">Secreted</keyword>
<dbReference type="PRINTS" id="PR00723">
    <property type="entry name" value="SUBTILISIN"/>
</dbReference>
<keyword evidence="6 7" id="KW-0720">Serine protease</keyword>
<keyword evidence="4 7" id="KW-0645">Protease</keyword>
<name>A0ABU3NJ99_9CHLR</name>
<dbReference type="EMBL" id="JAUHMF010000001">
    <property type="protein sequence ID" value="MDT8896939.1"/>
    <property type="molecule type" value="Genomic_DNA"/>
</dbReference>
<comment type="similarity">
    <text evidence="2 7 8">Belongs to the peptidase S8 family.</text>
</comment>
<evidence type="ECO:0000256" key="5">
    <source>
        <dbReference type="ARBA" id="ARBA00022801"/>
    </source>
</evidence>
<evidence type="ECO:0000256" key="2">
    <source>
        <dbReference type="ARBA" id="ARBA00011073"/>
    </source>
</evidence>
<accession>A0ABU3NJ99</accession>
<dbReference type="Gene3D" id="3.40.50.200">
    <property type="entry name" value="Peptidase S8/S53 domain"/>
    <property type="match status" value="1"/>
</dbReference>
<proteinExistence type="inferred from homology"/>
<evidence type="ECO:0000313" key="11">
    <source>
        <dbReference type="Proteomes" id="UP001254165"/>
    </source>
</evidence>
<evidence type="ECO:0000256" key="1">
    <source>
        <dbReference type="ARBA" id="ARBA00004613"/>
    </source>
</evidence>
<evidence type="ECO:0000256" key="8">
    <source>
        <dbReference type="RuleBase" id="RU003355"/>
    </source>
</evidence>
<evidence type="ECO:0000256" key="4">
    <source>
        <dbReference type="ARBA" id="ARBA00022670"/>
    </source>
</evidence>
<dbReference type="PROSITE" id="PS00137">
    <property type="entry name" value="SUBTILASE_HIS"/>
    <property type="match status" value="1"/>
</dbReference>
<dbReference type="InterPro" id="IPR023827">
    <property type="entry name" value="Peptidase_S8_Asp-AS"/>
</dbReference>
<evidence type="ECO:0000256" key="6">
    <source>
        <dbReference type="ARBA" id="ARBA00022825"/>
    </source>
</evidence>
<evidence type="ECO:0000256" key="7">
    <source>
        <dbReference type="PROSITE-ProRule" id="PRU01240"/>
    </source>
</evidence>
<protein>
    <submittedName>
        <fullName evidence="10">S8 family serine peptidase</fullName>
    </submittedName>
</protein>
<sequence length="469" mass="50950">MFRRSLITAVVITLLLALIPYPVLVHASQVTTGGVRVNRDVVPDEVLVAIKPGYMPYLRLNELSAFATGISGLDRVNRNLQVRSMQSLLGSESGNGAKRREFGGLERVLVIKLAPGSDLEEALGVFQAQDFVEYAEPNHIYQALDYYPNDPYWSYQWALPKIEAPKAWELSRGSPSVIIAILDTGVDYNHPDLKAKVLTGIDKDFVNNDNDAMDDHGHGTHVAGIAAAATNNSKGVAGVCPECKILPVKILDKWGGGTDDILVKGIDYAVQQGAQVINLSLGGNNCSKTLANAINAAFEQGVLIIAASGNDGYKTSMAYPARSPRVVSVGAVNQYDMETDFSQRDETLDLLAPGDNILSTGLWGGYMSLTGTSMAAPHVAGVAGLIWGRYPSWKNTEVWWALRYTTDPVTLNGNITLNEVTMIPNSSQWQLYLPFVANRWRLLGRLNAYSALQVITPEQVEAPPDMCAN</sequence>
<evidence type="ECO:0000313" key="10">
    <source>
        <dbReference type="EMBL" id="MDT8896939.1"/>
    </source>
</evidence>
<evidence type="ECO:0000259" key="9">
    <source>
        <dbReference type="Pfam" id="PF00082"/>
    </source>
</evidence>
<dbReference type="InterPro" id="IPR034084">
    <property type="entry name" value="Thermitase-like_dom"/>
</dbReference>
<dbReference type="PANTHER" id="PTHR43806:SF11">
    <property type="entry name" value="CEREVISIN-RELATED"/>
    <property type="match status" value="1"/>
</dbReference>
<dbReference type="CDD" id="cd07484">
    <property type="entry name" value="Peptidases_S8_Thermitase_like"/>
    <property type="match status" value="1"/>
</dbReference>
<dbReference type="PROSITE" id="PS00138">
    <property type="entry name" value="SUBTILASE_SER"/>
    <property type="match status" value="1"/>
</dbReference>
<dbReference type="PROSITE" id="PS51892">
    <property type="entry name" value="SUBTILASE"/>
    <property type="match status" value="1"/>
</dbReference>
<dbReference type="InterPro" id="IPR015500">
    <property type="entry name" value="Peptidase_S8_subtilisin-rel"/>
</dbReference>
<keyword evidence="5 7" id="KW-0378">Hydrolase</keyword>
<evidence type="ECO:0000256" key="3">
    <source>
        <dbReference type="ARBA" id="ARBA00022525"/>
    </source>
</evidence>
<dbReference type="RefSeq" id="WP_315623590.1">
    <property type="nucleotide sequence ID" value="NZ_JAUHMF010000001.1"/>
</dbReference>
<dbReference type="PANTHER" id="PTHR43806">
    <property type="entry name" value="PEPTIDASE S8"/>
    <property type="match status" value="1"/>
</dbReference>
<keyword evidence="11" id="KW-1185">Reference proteome</keyword>